<dbReference type="PROSITE" id="PS51913">
    <property type="entry name" value="HTH_HARE"/>
    <property type="match status" value="2"/>
</dbReference>
<keyword evidence="1" id="KW-0804">Transcription</keyword>
<accession>A0A831L6M1</accession>
<dbReference type="PANTHER" id="PTHR30015:SF7">
    <property type="entry name" value="TYPE IV METHYL-DIRECTED RESTRICTION ENZYME ECOKMRR"/>
    <property type="match status" value="1"/>
</dbReference>
<dbReference type="Pfam" id="PF04471">
    <property type="entry name" value="Mrr_cat"/>
    <property type="match status" value="1"/>
</dbReference>
<dbReference type="GO" id="GO:0006355">
    <property type="term" value="P:regulation of DNA-templated transcription"/>
    <property type="evidence" value="ECO:0007669"/>
    <property type="project" value="InterPro"/>
</dbReference>
<dbReference type="AlphaFoldDB" id="A0A831L6M1"/>
<name>A0A831L6M1_9BACT</name>
<dbReference type="InterPro" id="IPR011335">
    <property type="entry name" value="Restrct_endonuc-II-like"/>
</dbReference>
<keyword evidence="3" id="KW-0540">Nuclease</keyword>
<dbReference type="InterPro" id="IPR052906">
    <property type="entry name" value="Type_IV_Methyl-Rstrct_Enzyme"/>
</dbReference>
<dbReference type="SUPFAM" id="SSF52980">
    <property type="entry name" value="Restriction endonuclease-like"/>
    <property type="match status" value="1"/>
</dbReference>
<evidence type="ECO:0000259" key="2">
    <source>
        <dbReference type="PROSITE" id="PS51913"/>
    </source>
</evidence>
<dbReference type="GO" id="GO:0015666">
    <property type="term" value="F:restriction endodeoxyribonuclease activity"/>
    <property type="evidence" value="ECO:0007669"/>
    <property type="project" value="TreeGrafter"/>
</dbReference>
<protein>
    <submittedName>
        <fullName evidence="3">Restriction endonuclease</fullName>
    </submittedName>
</protein>
<reference evidence="3" key="1">
    <citation type="journal article" date="2020" name="mSystems">
        <title>Genome- and Community-Level Interaction Insights into Carbon Utilization and Element Cycling Functions of Hydrothermarchaeota in Hydrothermal Sediment.</title>
        <authorList>
            <person name="Zhou Z."/>
            <person name="Liu Y."/>
            <person name="Xu W."/>
            <person name="Pan J."/>
            <person name="Luo Z.H."/>
            <person name="Li M."/>
        </authorList>
    </citation>
    <scope>NUCLEOTIDE SEQUENCE [LARGE SCALE GENOMIC DNA]</scope>
    <source>
        <strain evidence="3">SpSt-1220</strain>
    </source>
</reference>
<dbReference type="InterPro" id="IPR007560">
    <property type="entry name" value="Restrct_endonuc_IV_Mrr"/>
</dbReference>
<proteinExistence type="predicted"/>
<evidence type="ECO:0000313" key="3">
    <source>
        <dbReference type="EMBL" id="HDR46283.1"/>
    </source>
</evidence>
<keyword evidence="3" id="KW-0255">Endonuclease</keyword>
<dbReference type="InterPro" id="IPR011856">
    <property type="entry name" value="tRNA_endonuc-like_dom_sf"/>
</dbReference>
<dbReference type="Pfam" id="PF05066">
    <property type="entry name" value="HARE-HTH"/>
    <property type="match status" value="2"/>
</dbReference>
<gene>
    <name evidence="3" type="ORF">ENN94_01130</name>
</gene>
<dbReference type="GO" id="GO:0009307">
    <property type="term" value="P:DNA restriction-modification system"/>
    <property type="evidence" value="ECO:0007669"/>
    <property type="project" value="InterPro"/>
</dbReference>
<dbReference type="PANTHER" id="PTHR30015">
    <property type="entry name" value="MRR RESTRICTION SYSTEM PROTEIN"/>
    <property type="match status" value="1"/>
</dbReference>
<dbReference type="Proteomes" id="UP000886162">
    <property type="component" value="Unassembled WGS sequence"/>
</dbReference>
<comment type="caution">
    <text evidence="3">The sequence shown here is derived from an EMBL/GenBank/DDBJ whole genome shotgun (WGS) entry which is preliminary data.</text>
</comment>
<dbReference type="EMBL" id="DSDO01000077">
    <property type="protein sequence ID" value="HDR46283.1"/>
    <property type="molecule type" value="Genomic_DNA"/>
</dbReference>
<dbReference type="InterPro" id="IPR007759">
    <property type="entry name" value="Asxl_HARE-HTH"/>
</dbReference>
<dbReference type="GO" id="GO:0003677">
    <property type="term" value="F:DNA binding"/>
    <property type="evidence" value="ECO:0007669"/>
    <property type="project" value="InterPro"/>
</dbReference>
<evidence type="ECO:0000256" key="1">
    <source>
        <dbReference type="ARBA" id="ARBA00023163"/>
    </source>
</evidence>
<organism evidence="3">
    <name type="scientific">Geoalkalibacter subterraneus</name>
    <dbReference type="NCBI Taxonomy" id="483547"/>
    <lineage>
        <taxon>Bacteria</taxon>
        <taxon>Pseudomonadati</taxon>
        <taxon>Thermodesulfobacteriota</taxon>
        <taxon>Desulfuromonadia</taxon>
        <taxon>Desulfuromonadales</taxon>
        <taxon>Geoalkalibacteraceae</taxon>
        <taxon>Geoalkalibacter</taxon>
    </lineage>
</organism>
<feature type="domain" description="HTH HARE-type" evidence="2">
    <location>
        <begin position="1"/>
        <end position="74"/>
    </location>
</feature>
<dbReference type="Gene3D" id="3.40.1350.10">
    <property type="match status" value="1"/>
</dbReference>
<sequence length="347" mass="38136">MNVKTAAIQVLQQAGTALHAKDIAEQIMAAGLWQSDGKTPDATVSARLYSDIKNNGDKSPFVKVGPQTFALRDSTETEGDTAPLLASVEKTPKPHPTNAGFSFTDCAQKVLEEFGGKKPMHYKEITEKALQKGWLVTGGKTPEATMYAQVITEIKRQQKRGERPRFVQHGRGYIGLSQWMGRGLAFQIEQHNHQVRKVLRERLLAMKPGEFEELISQLLAEMGFEMVEVTKLSGDGGIDVRGTLVVGDVVRIKMAVQVKKWKLKNNIQAPVVQQVRGSLGAHEQGLIITTSDFSPGAVKEAAQADKTPIALMNGDQLVMLLMEHGIGVHRSTPDLFEIDEEFGPVMK</sequence>
<keyword evidence="3" id="KW-0378">Hydrolase</keyword>
<feature type="domain" description="HTH HARE-type" evidence="2">
    <location>
        <begin position="101"/>
        <end position="179"/>
    </location>
</feature>